<accession>A0A5C3N3I0</accession>
<feature type="compositionally biased region" description="Basic residues" evidence="1">
    <location>
        <begin position="413"/>
        <end position="423"/>
    </location>
</feature>
<gene>
    <name evidence="2" type="ORF">OE88DRAFT_1734927</name>
</gene>
<organism evidence="2 3">
    <name type="scientific">Heliocybe sulcata</name>
    <dbReference type="NCBI Taxonomy" id="5364"/>
    <lineage>
        <taxon>Eukaryota</taxon>
        <taxon>Fungi</taxon>
        <taxon>Dikarya</taxon>
        <taxon>Basidiomycota</taxon>
        <taxon>Agaricomycotina</taxon>
        <taxon>Agaricomycetes</taxon>
        <taxon>Gloeophyllales</taxon>
        <taxon>Gloeophyllaceae</taxon>
        <taxon>Heliocybe</taxon>
    </lineage>
</organism>
<name>A0A5C3N3I0_9AGAM</name>
<keyword evidence="3" id="KW-1185">Reference proteome</keyword>
<proteinExistence type="predicted"/>
<dbReference type="EMBL" id="ML213510">
    <property type="protein sequence ID" value="TFK51910.1"/>
    <property type="molecule type" value="Genomic_DNA"/>
</dbReference>
<feature type="region of interest" description="Disordered" evidence="1">
    <location>
        <begin position="205"/>
        <end position="303"/>
    </location>
</feature>
<dbReference type="OrthoDB" id="3243413at2759"/>
<dbReference type="Proteomes" id="UP000305948">
    <property type="component" value="Unassembled WGS sequence"/>
</dbReference>
<feature type="compositionally biased region" description="Basic and acidic residues" evidence="1">
    <location>
        <begin position="424"/>
        <end position="435"/>
    </location>
</feature>
<reference evidence="2 3" key="1">
    <citation type="journal article" date="2019" name="Nat. Ecol. Evol.">
        <title>Megaphylogeny resolves global patterns of mushroom evolution.</title>
        <authorList>
            <person name="Varga T."/>
            <person name="Krizsan K."/>
            <person name="Foldi C."/>
            <person name="Dima B."/>
            <person name="Sanchez-Garcia M."/>
            <person name="Sanchez-Ramirez S."/>
            <person name="Szollosi G.J."/>
            <person name="Szarkandi J.G."/>
            <person name="Papp V."/>
            <person name="Albert L."/>
            <person name="Andreopoulos W."/>
            <person name="Angelini C."/>
            <person name="Antonin V."/>
            <person name="Barry K.W."/>
            <person name="Bougher N.L."/>
            <person name="Buchanan P."/>
            <person name="Buyck B."/>
            <person name="Bense V."/>
            <person name="Catcheside P."/>
            <person name="Chovatia M."/>
            <person name="Cooper J."/>
            <person name="Damon W."/>
            <person name="Desjardin D."/>
            <person name="Finy P."/>
            <person name="Geml J."/>
            <person name="Haridas S."/>
            <person name="Hughes K."/>
            <person name="Justo A."/>
            <person name="Karasinski D."/>
            <person name="Kautmanova I."/>
            <person name="Kiss B."/>
            <person name="Kocsube S."/>
            <person name="Kotiranta H."/>
            <person name="LaButti K.M."/>
            <person name="Lechner B.E."/>
            <person name="Liimatainen K."/>
            <person name="Lipzen A."/>
            <person name="Lukacs Z."/>
            <person name="Mihaltcheva S."/>
            <person name="Morgado L.N."/>
            <person name="Niskanen T."/>
            <person name="Noordeloos M.E."/>
            <person name="Ohm R.A."/>
            <person name="Ortiz-Santana B."/>
            <person name="Ovrebo C."/>
            <person name="Racz N."/>
            <person name="Riley R."/>
            <person name="Savchenko A."/>
            <person name="Shiryaev A."/>
            <person name="Soop K."/>
            <person name="Spirin V."/>
            <person name="Szebenyi C."/>
            <person name="Tomsovsky M."/>
            <person name="Tulloss R.E."/>
            <person name="Uehling J."/>
            <person name="Grigoriev I.V."/>
            <person name="Vagvolgyi C."/>
            <person name="Papp T."/>
            <person name="Martin F.M."/>
            <person name="Miettinen O."/>
            <person name="Hibbett D.S."/>
            <person name="Nagy L.G."/>
        </authorList>
    </citation>
    <scope>NUCLEOTIDE SEQUENCE [LARGE SCALE GENOMIC DNA]</scope>
    <source>
        <strain evidence="2 3">OMC1185</strain>
    </source>
</reference>
<protein>
    <submittedName>
        <fullName evidence="2">Uncharacterized protein</fullName>
    </submittedName>
</protein>
<feature type="region of interest" description="Disordered" evidence="1">
    <location>
        <begin position="410"/>
        <end position="466"/>
    </location>
</feature>
<dbReference type="AlphaFoldDB" id="A0A5C3N3I0"/>
<evidence type="ECO:0000313" key="3">
    <source>
        <dbReference type="Proteomes" id="UP000305948"/>
    </source>
</evidence>
<feature type="compositionally biased region" description="Polar residues" evidence="1">
    <location>
        <begin position="290"/>
        <end position="303"/>
    </location>
</feature>
<evidence type="ECO:0000313" key="2">
    <source>
        <dbReference type="EMBL" id="TFK51910.1"/>
    </source>
</evidence>
<sequence length="466" mass="50667">MVKREKSPPRPVEEAVYVVYQPYPGPDMQVVQDRKMLAQWLACILGSHAYLASLHFRPSSPNMVIFAVSLSFNEERKLLGEHRWSEMLLNPTEEDKERVSMIFRCKISSIHEIEKICWKNLSIERSWFEEKQWHAVKKYTTPSFFMTFTRTYLVSSSIFKYPYPLSHRCNTPAADQVIGLCLALPETLFPTGPVQVPRPATVGSAAWVQSRSAPPGNGQASGRAPGGSPVWPEARNGNVAAIRPAGAWGRGPPLGNATATTSGGAWTRGPPSAKHSAGPSRASAKGGTAHATQKQVASTTSTQVAAKTGTPACAAIKAPAPQRPYQMPAYAPYMYMSDDSTDPTEGDSPISAWSDLPVASRTTPVIVEPEENLWSDYTEKTTNEVLCPAHGKVCNPGICEAMDKVLEGSKSKNAGHKRGRKKSPLREDHDERGKDGWQSVATGKGHKKGASSTSSVGVQKSKAWVL</sequence>
<evidence type="ECO:0000256" key="1">
    <source>
        <dbReference type="SAM" id="MobiDB-lite"/>
    </source>
</evidence>